<comment type="caution">
    <text evidence="2">The sequence shown here is derived from an EMBL/GenBank/DDBJ whole genome shotgun (WGS) entry which is preliminary data.</text>
</comment>
<keyword evidence="1" id="KW-0472">Membrane</keyword>
<dbReference type="InterPro" id="IPR011044">
    <property type="entry name" value="Quino_amine_DH_bsu"/>
</dbReference>
<gene>
    <name evidence="2" type="ORF">KC980_00750</name>
</gene>
<sequence length="614" mass="65787">MSHNFNTQRGFSLVEILITIGLAAILLPVFLTSMVSIRDSRPYREKRLRASNFMQECIDAVYLAKEEGWSNVATVGTYYPTITSNTWQLAAGSQTIDDFTREIVIEDVYRNSNLDIVTSGGILDKSTKKVTVNVDWTLPNNGQVTSTFYLTRYANNTSWTQTTDNSFSSGSGTGIVYTAVGDGEVQLATGTATSWANPANVGTFSGDGTGDGKKFTIIGNYGYLTQETTSGHEFTIIDATNPIALTKISGVEIGNIVYDMVIDGNYAYLATGVNNAELTIINITNKNAPTIVGTRDLGNNKDAFAIAKSGNFVYVAKDSSGGSAEMYVVNVTNPALPLEVGSYENGADVNDIKIEGNYAYLATDNLETVILNITVPAAPTLAGFYDSAGGANGESIVVSGSYAYLGLASGTGNDFEIVNISNQASPTLVGGYDVGGTVTGINIIGNYAFLSTSNGSAEFTALNISNLASPSLVGTFNLDTSDDIFVQGNYAYMVNNNSNEILILEGGTSGGLYETYGEYTSDRRNANATVTWNYIDFIYQEPAGTDFKLQVGLSTDDVTYTYVGPDGTSATYYEDPGHIPLNVNEARYFKIKAFFYGDGTATPVLEYFSVNYLP</sequence>
<reference evidence="2" key="1">
    <citation type="submission" date="2020-04" db="EMBL/GenBank/DDBJ databases">
        <authorList>
            <person name="Zhang T."/>
        </authorList>
    </citation>
    <scope>NUCLEOTIDE SEQUENCE</scope>
    <source>
        <strain evidence="2">HKST-UBA79</strain>
    </source>
</reference>
<dbReference type="InterPro" id="IPR012902">
    <property type="entry name" value="N_methyl_site"/>
</dbReference>
<reference evidence="2" key="2">
    <citation type="journal article" date="2021" name="Microbiome">
        <title>Successional dynamics and alternative stable states in a saline activated sludge microbial community over 9 years.</title>
        <authorList>
            <person name="Wang Y."/>
            <person name="Ye J."/>
            <person name="Ju F."/>
            <person name="Liu L."/>
            <person name="Boyd J.A."/>
            <person name="Deng Y."/>
            <person name="Parks D.H."/>
            <person name="Jiang X."/>
            <person name="Yin X."/>
            <person name="Woodcroft B.J."/>
            <person name="Tyson G.W."/>
            <person name="Hugenholtz P."/>
            <person name="Polz M.F."/>
            <person name="Zhang T."/>
        </authorList>
    </citation>
    <scope>NUCLEOTIDE SEQUENCE</scope>
    <source>
        <strain evidence="2">HKST-UBA79</strain>
    </source>
</reference>
<name>A0A955EE27_UNCKA</name>
<dbReference type="Pfam" id="PF07963">
    <property type="entry name" value="N_methyl"/>
    <property type="match status" value="1"/>
</dbReference>
<proteinExistence type="predicted"/>
<evidence type="ECO:0000256" key="1">
    <source>
        <dbReference type="SAM" id="Phobius"/>
    </source>
</evidence>
<dbReference type="SUPFAM" id="SSF50969">
    <property type="entry name" value="YVTN repeat-like/Quinoprotein amine dehydrogenase"/>
    <property type="match status" value="1"/>
</dbReference>
<evidence type="ECO:0000313" key="2">
    <source>
        <dbReference type="EMBL" id="MCA9308018.1"/>
    </source>
</evidence>
<dbReference type="Proteomes" id="UP000740557">
    <property type="component" value="Unassembled WGS sequence"/>
</dbReference>
<keyword evidence="1" id="KW-0812">Transmembrane</keyword>
<dbReference type="Pfam" id="PF08309">
    <property type="entry name" value="LVIVD"/>
    <property type="match status" value="6"/>
</dbReference>
<feature type="transmembrane region" description="Helical" evidence="1">
    <location>
        <begin position="16"/>
        <end position="37"/>
    </location>
</feature>
<dbReference type="InterPro" id="IPR013211">
    <property type="entry name" value="LVIVD"/>
</dbReference>
<dbReference type="EMBL" id="JAGQNX010000020">
    <property type="protein sequence ID" value="MCA9308018.1"/>
    <property type="molecule type" value="Genomic_DNA"/>
</dbReference>
<keyword evidence="1" id="KW-1133">Transmembrane helix</keyword>
<accession>A0A955EE27</accession>
<dbReference type="AlphaFoldDB" id="A0A955EE27"/>
<protein>
    <submittedName>
        <fullName evidence="2">Prepilin-type N-terminal cleavage/methylation domain-containing protein</fullName>
    </submittedName>
</protein>
<organism evidence="2 3">
    <name type="scientific">candidate division WWE3 bacterium</name>
    <dbReference type="NCBI Taxonomy" id="2053526"/>
    <lineage>
        <taxon>Bacteria</taxon>
        <taxon>Katanobacteria</taxon>
    </lineage>
</organism>
<evidence type="ECO:0000313" key="3">
    <source>
        <dbReference type="Proteomes" id="UP000740557"/>
    </source>
</evidence>
<dbReference type="NCBIfam" id="TIGR02532">
    <property type="entry name" value="IV_pilin_GFxxxE"/>
    <property type="match status" value="1"/>
</dbReference>